<dbReference type="AlphaFoldDB" id="A0A379QMS6"/>
<name>A0A379QMS6_SALER</name>
<evidence type="ECO:0000313" key="2">
    <source>
        <dbReference type="Proteomes" id="UP000254597"/>
    </source>
</evidence>
<dbReference type="Proteomes" id="UP000254597">
    <property type="component" value="Unassembled WGS sequence"/>
</dbReference>
<evidence type="ECO:0000313" key="1">
    <source>
        <dbReference type="EMBL" id="SUF58193.1"/>
    </source>
</evidence>
<dbReference type="EMBL" id="UGWP01000004">
    <property type="protein sequence ID" value="SUF58193.1"/>
    <property type="molecule type" value="Genomic_DNA"/>
</dbReference>
<proteinExistence type="predicted"/>
<gene>
    <name evidence="1" type="ORF">NCTC10252_03498</name>
</gene>
<protein>
    <submittedName>
        <fullName evidence="1">Uncharacterized protein</fullName>
    </submittedName>
</protein>
<sequence length="183" mass="20845">MPLPERMRPVKVSSNKIKELSKKASQILARIDEGAKEEDPALKSMIDEWNRQVVSPWSFSAFRDFSSWTSAIEFTRIAFTSAKWYADFTWDELIQTINAVCDAKSKESEQDLALSILIKNFAGNPSDLIFWPDEWFQNPDMLHVDLTTEEIAGYLMARSGRHLADAPQIELKYPLPQDDAASS</sequence>
<organism evidence="1 2">
    <name type="scientific">Salmonella enterica</name>
    <name type="common">Salmonella choleraesuis</name>
    <dbReference type="NCBI Taxonomy" id="28901"/>
    <lineage>
        <taxon>Bacteria</taxon>
        <taxon>Pseudomonadati</taxon>
        <taxon>Pseudomonadota</taxon>
        <taxon>Gammaproteobacteria</taxon>
        <taxon>Enterobacterales</taxon>
        <taxon>Enterobacteriaceae</taxon>
        <taxon>Salmonella</taxon>
    </lineage>
</organism>
<reference evidence="1 2" key="1">
    <citation type="submission" date="2018-06" db="EMBL/GenBank/DDBJ databases">
        <authorList>
            <consortium name="Pathogen Informatics"/>
            <person name="Doyle S."/>
        </authorList>
    </citation>
    <scope>NUCLEOTIDE SEQUENCE [LARGE SCALE GENOMIC DNA]</scope>
    <source>
        <strain evidence="1 2">NCTC10252</strain>
    </source>
</reference>
<accession>A0A379QMS6</accession>